<evidence type="ECO:0000313" key="2">
    <source>
        <dbReference type="EMBL" id="AHB99418.1"/>
    </source>
</evidence>
<feature type="transmembrane region" description="Helical" evidence="1">
    <location>
        <begin position="271"/>
        <end position="294"/>
    </location>
</feature>
<feature type="transmembrane region" description="Helical" evidence="1">
    <location>
        <begin position="101"/>
        <end position="125"/>
    </location>
</feature>
<proteinExistence type="predicted"/>
<keyword evidence="1" id="KW-0812">Transmembrane</keyword>
<dbReference type="Proteomes" id="UP000018735">
    <property type="component" value="Chromosome"/>
</dbReference>
<accession>A0A0F6CJZ6</accession>
<keyword evidence="1" id="KW-0472">Membrane</keyword>
<protein>
    <submittedName>
        <fullName evidence="2">Membrane protein</fullName>
    </submittedName>
</protein>
<feature type="transmembrane region" description="Helical" evidence="1">
    <location>
        <begin position="186"/>
        <end position="206"/>
    </location>
</feature>
<gene>
    <name evidence="2" type="ORF">GCW_00520</name>
</gene>
<feature type="transmembrane region" description="Helical" evidence="1">
    <location>
        <begin position="330"/>
        <end position="352"/>
    </location>
</feature>
<dbReference type="KEGG" id="mgz:GCW_00520"/>
<dbReference type="RefSeq" id="WP_011883758.1">
    <property type="nucleotide sequence ID" value="NC_023030.2"/>
</dbReference>
<dbReference type="HOGENOM" id="CLU_050197_0_0_14"/>
<feature type="transmembrane region" description="Helical" evidence="1">
    <location>
        <begin position="372"/>
        <end position="392"/>
    </location>
</feature>
<name>A0A0F6CJZ6_MYCGL</name>
<organism evidence="2 3">
    <name type="scientific">Mycoplasmoides gallisepticum S6</name>
    <dbReference type="NCBI Taxonomy" id="1006581"/>
    <lineage>
        <taxon>Bacteria</taxon>
        <taxon>Bacillati</taxon>
        <taxon>Mycoplasmatota</taxon>
        <taxon>Mycoplasmoidales</taxon>
        <taxon>Mycoplasmoidaceae</taxon>
        <taxon>Mycoplasmoides</taxon>
    </lineage>
</organism>
<reference evidence="2 3" key="1">
    <citation type="journal article" date="2011" name="PLoS ONE">
        <title>Core proteome of the minimal cell: comparative proteomics of three mollicute species.</title>
        <authorList>
            <person name="Fisunov G.Y."/>
            <person name="Alexeev D.G."/>
            <person name="Bazaleev N.A."/>
            <person name="Ladygina V.G."/>
            <person name="Galyamina M.A."/>
            <person name="Kondratov I.G."/>
            <person name="Zhukova N.A."/>
            <person name="Serebryakova M.V."/>
            <person name="Demina I.A."/>
            <person name="Govorun V.M."/>
        </authorList>
    </citation>
    <scope>NUCLEOTIDE SEQUENCE [LARGE SCALE GENOMIC DNA]</scope>
    <source>
        <strain evidence="2 3">S6</strain>
    </source>
</reference>
<dbReference type="AlphaFoldDB" id="A0A0F6CJZ6"/>
<evidence type="ECO:0000313" key="3">
    <source>
        <dbReference type="Proteomes" id="UP000018735"/>
    </source>
</evidence>
<dbReference type="EMBL" id="CP006916">
    <property type="protein sequence ID" value="AHB99418.1"/>
    <property type="molecule type" value="Genomic_DNA"/>
</dbReference>
<evidence type="ECO:0000256" key="1">
    <source>
        <dbReference type="SAM" id="Phobius"/>
    </source>
</evidence>
<keyword evidence="1" id="KW-1133">Transmembrane helix</keyword>
<feature type="transmembrane region" description="Helical" evidence="1">
    <location>
        <begin position="462"/>
        <end position="479"/>
    </location>
</feature>
<feature type="transmembrane region" description="Helical" evidence="1">
    <location>
        <begin position="54"/>
        <end position="80"/>
    </location>
</feature>
<sequence>MKKYFKIINVTRRQLALFLAYLSTIFLASAGIISLMTNAIVSPGGNNFVIYSENLYTISLILPLVFFVIFAISGLAILLTGKESYKFDNKLIQQTYKFKTLLAFIEFVQLIAWLFFLIILIAYFYPINKTIAQIYQEQIATADFTNRSIQTGLLSFISINNNFFADLKLSVLKYAATLPYFFNKDVFSLSNIIYFALYIALFIPFLKLSLFKPKQRALALIPFSGLVLSYLKSTRFNHEGLITENNENLKWYQKILLSNKTVFQIKLTSTVVYLSFFFLVGALTFTAFASYFILTDGYGYTLIPSDTYVAAYSIDFLNYSISEKEILLSLFWWAAAIIMLIVFIVFSMGIILDDNPFVFPKAIRKNKYTLSLTLVVIEIAQWAFLLLVWIFFLSNASWRIISSVADVPAVYPTPEPVKPDLTNLIYSSSDLFTTTNLFFVALYLSWFLIYAKAGMFSKRTRIFMYIPFATLFFVSKHVIEKRKRKQVNKFNCRLI</sequence>
<feature type="transmembrane region" description="Helical" evidence="1">
    <location>
        <begin position="431"/>
        <end position="450"/>
    </location>
</feature>